<evidence type="ECO:0000313" key="4">
    <source>
        <dbReference type="Proteomes" id="UP000243502"/>
    </source>
</evidence>
<accession>A0A2I8F449</accession>
<dbReference type="InterPro" id="IPR000212">
    <property type="entry name" value="DNA_helicase_UvrD/REP"/>
</dbReference>
<organism evidence="3 4">
    <name type="scientific">Paraburkholderia terrae</name>
    <dbReference type="NCBI Taxonomy" id="311230"/>
    <lineage>
        <taxon>Bacteria</taxon>
        <taxon>Pseudomonadati</taxon>
        <taxon>Pseudomonadota</taxon>
        <taxon>Betaproteobacteria</taxon>
        <taxon>Burkholderiales</taxon>
        <taxon>Burkholderiaceae</taxon>
        <taxon>Paraburkholderia</taxon>
    </lineage>
</organism>
<dbReference type="GO" id="GO:0005829">
    <property type="term" value="C:cytosol"/>
    <property type="evidence" value="ECO:0007669"/>
    <property type="project" value="TreeGrafter"/>
</dbReference>
<feature type="domain" description="UvrD-like helicase C-terminal" evidence="2">
    <location>
        <begin position="343"/>
        <end position="388"/>
    </location>
</feature>
<dbReference type="GO" id="GO:0043138">
    <property type="term" value="F:3'-5' DNA helicase activity"/>
    <property type="evidence" value="ECO:0007669"/>
    <property type="project" value="TreeGrafter"/>
</dbReference>
<dbReference type="InterPro" id="IPR027785">
    <property type="entry name" value="UvrD-like_helicase_C"/>
</dbReference>
<dbReference type="KEGG" id="pter:C2L65_42920"/>
<dbReference type="CDD" id="cd18809">
    <property type="entry name" value="SF1_C_RecD"/>
    <property type="match status" value="1"/>
</dbReference>
<protein>
    <recommendedName>
        <fullName evidence="1">DNA 3'-5' helicase II</fullName>
    </recommendedName>
</protein>
<dbReference type="GO" id="GO:0000725">
    <property type="term" value="P:recombinational repair"/>
    <property type="evidence" value="ECO:0007669"/>
    <property type="project" value="TreeGrafter"/>
</dbReference>
<dbReference type="RefSeq" id="WP_042314600.1">
    <property type="nucleotide sequence ID" value="NZ_CP026114.1"/>
</dbReference>
<dbReference type="Pfam" id="PF13538">
    <property type="entry name" value="UvrD_C_2"/>
    <property type="match status" value="1"/>
</dbReference>
<dbReference type="EMBL" id="CP026114">
    <property type="protein sequence ID" value="AUT66442.1"/>
    <property type="molecule type" value="Genomic_DNA"/>
</dbReference>
<dbReference type="InterPro" id="IPR027417">
    <property type="entry name" value="P-loop_NTPase"/>
</dbReference>
<dbReference type="AlphaFoldDB" id="A0A2I8F449"/>
<dbReference type="GO" id="GO:0003677">
    <property type="term" value="F:DNA binding"/>
    <property type="evidence" value="ECO:0007669"/>
    <property type="project" value="InterPro"/>
</dbReference>
<dbReference type="OrthoDB" id="9810135at2"/>
<dbReference type="Proteomes" id="UP000243502">
    <property type="component" value="Chromosome 4"/>
</dbReference>
<proteinExistence type="predicted"/>
<dbReference type="Gene3D" id="3.40.50.300">
    <property type="entry name" value="P-loop containing nucleotide triphosphate hydrolases"/>
    <property type="match status" value="2"/>
</dbReference>
<evidence type="ECO:0000259" key="2">
    <source>
        <dbReference type="Pfam" id="PF13538"/>
    </source>
</evidence>
<dbReference type="PANTHER" id="PTHR11070">
    <property type="entry name" value="UVRD / RECB / PCRA DNA HELICASE FAMILY MEMBER"/>
    <property type="match status" value="1"/>
</dbReference>
<dbReference type="SUPFAM" id="SSF52540">
    <property type="entry name" value="P-loop containing nucleoside triphosphate hydrolases"/>
    <property type="match status" value="1"/>
</dbReference>
<gene>
    <name evidence="3" type="ORF">C2L65_42920</name>
</gene>
<dbReference type="PANTHER" id="PTHR11070:SF2">
    <property type="entry name" value="ATP-DEPENDENT DNA HELICASE SRS2"/>
    <property type="match status" value="1"/>
</dbReference>
<sequence length="402" mass="44188">MQSLIDYLEAAPLKDGQKVLALTFMHGSRRRLEERLGQLQTLKRRADCSTIDSFAWRLVRRWLSLAATLGFADIEPNQYERVCDAAGALLQIKEVCGWVAASFPVLLVDEAQDMTANRLRLVEGLASRLEVFAAADEFQCLNEELRPNPACAWLAQVCDAEELTQPRRTNIAELMDAAAAIRKGEPPKSGKAFAVALTPKPPLAGAWLNGNLGWYGGGKSVAVITPTLGTFAQATVTWAAQNKTTRGSGPYSILWEESESKAATSFLDKIALQDMNDIPSVIALLTATGDLRATQDLADWMDTQRRTLAKTAFSNEEIEKAIEQGFAQRRRVRKGEGSGWRGMTVHGAKNREFDNVIVLWPAAIGGSDDQKRRLLYNAVTRAKERCLVLVQAKANLGRAPFA</sequence>
<evidence type="ECO:0000313" key="3">
    <source>
        <dbReference type="EMBL" id="AUT66442.1"/>
    </source>
</evidence>
<reference evidence="3 4" key="1">
    <citation type="submission" date="2018-01" db="EMBL/GenBank/DDBJ databases">
        <title>Species boundaries and ecological features among Paraburkholderia terrae DSMZ17804T, P. hospita DSMZ17164T and P. caribensis DSMZ13236T.</title>
        <authorList>
            <person name="Pratama A.A."/>
        </authorList>
    </citation>
    <scope>NUCLEOTIDE SEQUENCE [LARGE SCALE GENOMIC DNA]</scope>
    <source>
        <strain evidence="3 4">DSM 17804</strain>
    </source>
</reference>
<name>A0A2I8F449_9BURK</name>
<evidence type="ECO:0000256" key="1">
    <source>
        <dbReference type="ARBA" id="ARBA00034923"/>
    </source>
</evidence>
<dbReference type="GO" id="GO:0005524">
    <property type="term" value="F:ATP binding"/>
    <property type="evidence" value="ECO:0007669"/>
    <property type="project" value="InterPro"/>
</dbReference>